<evidence type="ECO:0000256" key="4">
    <source>
        <dbReference type="ARBA" id="ARBA00022763"/>
    </source>
</evidence>
<feature type="domain" description="FPG-type" evidence="14">
    <location>
        <begin position="207"/>
        <end position="241"/>
    </location>
</feature>
<dbReference type="SMART" id="SM01232">
    <property type="entry name" value="H2TH"/>
    <property type="match status" value="1"/>
</dbReference>
<dbReference type="InterPro" id="IPR012319">
    <property type="entry name" value="FPG_cat"/>
</dbReference>
<evidence type="ECO:0000256" key="7">
    <source>
        <dbReference type="ARBA" id="ARBA00022833"/>
    </source>
</evidence>
<keyword evidence="3" id="KW-0479">Metal-binding</keyword>
<dbReference type="GO" id="GO:0006284">
    <property type="term" value="P:base-excision repair"/>
    <property type="evidence" value="ECO:0007669"/>
    <property type="project" value="InterPro"/>
</dbReference>
<dbReference type="PANTHER" id="PTHR22993:SF9">
    <property type="entry name" value="FORMAMIDOPYRIMIDINE-DNA GLYCOSYLASE"/>
    <property type="match status" value="1"/>
</dbReference>
<comment type="catalytic activity">
    <reaction evidence="1">
        <text>Hydrolysis of DNA containing ring-opened 7-methylguanine residues, releasing 2,6-diamino-4-hydroxy-5-(N-methyl)formamidopyrimidine.</text>
        <dbReference type="EC" id="3.2.2.23"/>
    </reaction>
</comment>
<dbReference type="InterPro" id="IPR035937">
    <property type="entry name" value="FPG_N"/>
</dbReference>
<sequence>MPEGPSILILRQEAARFRGKTVRSVSGNSTLDIERMQGRRIVSVRSWGKHFLLEFSGFCLRIHLMMFGSYRIDEKKAGAKPRLSLRFDKGEINFYTCSLKYIEVPLEEAYDWSGDVLSDQWSPKKARAKLKEIPETLVCDALLDQNIFAGVGNIIKNEVLYRIRVQPASLVGDLPPRKLGEMIKQARQYSFDFLEWKKAFVLKKHWLVHTKRVCPSCGQLLTKAYLGKTQRRSFFCERCQVLY</sequence>
<dbReference type="InterPro" id="IPR000214">
    <property type="entry name" value="Znf_DNA_glyclase/AP_lyase"/>
</dbReference>
<keyword evidence="9" id="KW-0234">DNA repair</keyword>
<evidence type="ECO:0000256" key="8">
    <source>
        <dbReference type="ARBA" id="ARBA00023125"/>
    </source>
</evidence>
<dbReference type="OrthoDB" id="9800855at2"/>
<dbReference type="GO" id="GO:0003906">
    <property type="term" value="F:DNA-(apurinic or apyrimidinic site) endonuclease activity"/>
    <property type="evidence" value="ECO:0007669"/>
    <property type="project" value="InterPro"/>
</dbReference>
<evidence type="ECO:0000259" key="14">
    <source>
        <dbReference type="PROSITE" id="PS51066"/>
    </source>
</evidence>
<evidence type="ECO:0000256" key="5">
    <source>
        <dbReference type="ARBA" id="ARBA00022771"/>
    </source>
</evidence>
<evidence type="ECO:0000256" key="9">
    <source>
        <dbReference type="ARBA" id="ARBA00023204"/>
    </source>
</evidence>
<evidence type="ECO:0000256" key="10">
    <source>
        <dbReference type="ARBA" id="ARBA00023239"/>
    </source>
</evidence>
<dbReference type="RefSeq" id="WP_112927502.1">
    <property type="nucleotide sequence ID" value="NZ_CP029556.1"/>
</dbReference>
<dbReference type="CDD" id="cd08974">
    <property type="entry name" value="BaFpgNei_N_2"/>
    <property type="match status" value="1"/>
</dbReference>
<evidence type="ECO:0000256" key="3">
    <source>
        <dbReference type="ARBA" id="ARBA00022723"/>
    </source>
</evidence>
<dbReference type="SUPFAM" id="SSF46946">
    <property type="entry name" value="S13-like H2TH domain"/>
    <property type="match status" value="1"/>
</dbReference>
<gene>
    <name evidence="16" type="ORF">DCD74_12010</name>
</gene>
<evidence type="ECO:0000256" key="11">
    <source>
        <dbReference type="ARBA" id="ARBA00023268"/>
    </source>
</evidence>
<keyword evidence="7" id="KW-0862">Zinc</keyword>
<keyword evidence="17" id="KW-1185">Reference proteome</keyword>
<dbReference type="GO" id="GO:0016829">
    <property type="term" value="F:lyase activity"/>
    <property type="evidence" value="ECO:0007669"/>
    <property type="project" value="UniProtKB-KW"/>
</dbReference>
<evidence type="ECO:0000256" key="6">
    <source>
        <dbReference type="ARBA" id="ARBA00022801"/>
    </source>
</evidence>
<accession>A0A344J8D7</accession>
<keyword evidence="12" id="KW-0326">Glycosidase</keyword>
<proteinExistence type="inferred from homology"/>
<dbReference type="Gene3D" id="3.20.190.10">
    <property type="entry name" value="MutM-like, N-terminal"/>
    <property type="match status" value="1"/>
</dbReference>
<dbReference type="GO" id="GO:0008270">
    <property type="term" value="F:zinc ion binding"/>
    <property type="evidence" value="ECO:0007669"/>
    <property type="project" value="UniProtKB-KW"/>
</dbReference>
<feature type="domain" description="Formamidopyrimidine-DNA glycosylase catalytic" evidence="15">
    <location>
        <begin position="2"/>
        <end position="90"/>
    </location>
</feature>
<dbReference type="Proteomes" id="UP000251842">
    <property type="component" value="Chromosome"/>
</dbReference>
<dbReference type="Pfam" id="PF01149">
    <property type="entry name" value="Fapy_DNA_glyco"/>
    <property type="match status" value="1"/>
</dbReference>
<evidence type="ECO:0000256" key="12">
    <source>
        <dbReference type="ARBA" id="ARBA00023295"/>
    </source>
</evidence>
<dbReference type="GO" id="GO:0008534">
    <property type="term" value="F:oxidized purine nucleobase lesion DNA N-glycosylase activity"/>
    <property type="evidence" value="ECO:0007669"/>
    <property type="project" value="UniProtKB-EC"/>
</dbReference>
<comment type="similarity">
    <text evidence="2">Belongs to the FPG family.</text>
</comment>
<evidence type="ECO:0000256" key="13">
    <source>
        <dbReference type="PROSITE-ProRule" id="PRU00391"/>
    </source>
</evidence>
<dbReference type="InterPro" id="IPR010979">
    <property type="entry name" value="Ribosomal_uS13-like_H2TH"/>
</dbReference>
<keyword evidence="10" id="KW-0456">Lyase</keyword>
<keyword evidence="5 13" id="KW-0863">Zinc-finger</keyword>
<keyword evidence="16" id="KW-0540">Nuclease</keyword>
<dbReference type="Pfam" id="PF06831">
    <property type="entry name" value="H2TH"/>
    <property type="match status" value="1"/>
</dbReference>
<dbReference type="Gene3D" id="1.10.8.50">
    <property type="match status" value="1"/>
</dbReference>
<evidence type="ECO:0000256" key="1">
    <source>
        <dbReference type="ARBA" id="ARBA00001668"/>
    </source>
</evidence>
<dbReference type="SUPFAM" id="SSF81624">
    <property type="entry name" value="N-terminal domain of MutM-like DNA repair proteins"/>
    <property type="match status" value="1"/>
</dbReference>
<keyword evidence="11" id="KW-0511">Multifunctional enzyme</keyword>
<keyword evidence="8" id="KW-0238">DNA-binding</keyword>
<dbReference type="SMART" id="SM00898">
    <property type="entry name" value="Fapy_DNA_glyco"/>
    <property type="match status" value="1"/>
</dbReference>
<evidence type="ECO:0000259" key="15">
    <source>
        <dbReference type="PROSITE" id="PS51068"/>
    </source>
</evidence>
<reference evidence="17" key="1">
    <citation type="submission" date="2018-05" db="EMBL/GenBank/DDBJ databases">
        <title>Luteimonas pekinense sp. nov., isolated from human Meibomian gland secretions, Beijing, China.</title>
        <authorList>
            <person name="Wen T."/>
            <person name="Bai H."/>
            <person name="Lv H."/>
        </authorList>
    </citation>
    <scope>NUCLEOTIDE SEQUENCE [LARGE SCALE GENOMIC DNA]</scope>
    <source>
        <strain evidence="17">83-4</strain>
    </source>
</reference>
<dbReference type="AlphaFoldDB" id="A0A344J8D7"/>
<name>A0A344J8D7_9GAMM</name>
<keyword evidence="4" id="KW-0227">DNA damage</keyword>
<dbReference type="KEGG" id="lue:DCD74_12010"/>
<evidence type="ECO:0000313" key="16">
    <source>
        <dbReference type="EMBL" id="AXA85297.1"/>
    </source>
</evidence>
<organism evidence="16 17">
    <name type="scientific">Solilutibacter oculi</name>
    <dbReference type="NCBI Taxonomy" id="2698682"/>
    <lineage>
        <taxon>Bacteria</taxon>
        <taxon>Pseudomonadati</taxon>
        <taxon>Pseudomonadota</taxon>
        <taxon>Gammaproteobacteria</taxon>
        <taxon>Lysobacterales</taxon>
        <taxon>Lysobacteraceae</taxon>
        <taxon>Solilutibacter</taxon>
    </lineage>
</organism>
<keyword evidence="16" id="KW-0255">Endonuclease</keyword>
<keyword evidence="6" id="KW-0378">Hydrolase</keyword>
<dbReference type="InterPro" id="IPR015886">
    <property type="entry name" value="H2TH_FPG"/>
</dbReference>
<dbReference type="PROSITE" id="PS51066">
    <property type="entry name" value="ZF_FPG_2"/>
    <property type="match status" value="1"/>
</dbReference>
<evidence type="ECO:0000313" key="17">
    <source>
        <dbReference type="Proteomes" id="UP000251842"/>
    </source>
</evidence>
<dbReference type="EMBL" id="CP029556">
    <property type="protein sequence ID" value="AXA85297.1"/>
    <property type="molecule type" value="Genomic_DNA"/>
</dbReference>
<protein>
    <submittedName>
        <fullName evidence="16">Endonuclease</fullName>
    </submittedName>
</protein>
<dbReference type="PANTHER" id="PTHR22993">
    <property type="entry name" value="FORMAMIDOPYRIMIDINE-DNA GLYCOSYLASE"/>
    <property type="match status" value="1"/>
</dbReference>
<evidence type="ECO:0000256" key="2">
    <source>
        <dbReference type="ARBA" id="ARBA00009409"/>
    </source>
</evidence>
<dbReference type="PROSITE" id="PS51068">
    <property type="entry name" value="FPG_CAT"/>
    <property type="match status" value="1"/>
</dbReference>
<dbReference type="GO" id="GO:0003684">
    <property type="term" value="F:damaged DNA binding"/>
    <property type="evidence" value="ECO:0007669"/>
    <property type="project" value="InterPro"/>
</dbReference>